<evidence type="ECO:0000256" key="5">
    <source>
        <dbReference type="SAM" id="MobiDB-lite"/>
    </source>
</evidence>
<reference evidence="9" key="2">
    <citation type="submission" date="2020-09" db="EMBL/GenBank/DDBJ databases">
        <authorList>
            <person name="Sun Q."/>
            <person name="Zhou Y."/>
        </authorList>
    </citation>
    <scope>NUCLEOTIDE SEQUENCE</scope>
    <source>
        <strain evidence="9">CGMCC 1.12214</strain>
    </source>
</reference>
<feature type="domain" description="HAMP" evidence="8">
    <location>
        <begin position="494"/>
        <end position="546"/>
    </location>
</feature>
<dbReference type="CDD" id="cd11386">
    <property type="entry name" value="MCP_signal"/>
    <property type="match status" value="1"/>
</dbReference>
<dbReference type="SUPFAM" id="SSF58104">
    <property type="entry name" value="Methyl-accepting chemotaxis protein (MCP) signaling domain"/>
    <property type="match status" value="1"/>
</dbReference>
<dbReference type="SMART" id="SM00304">
    <property type="entry name" value="HAMP"/>
    <property type="match status" value="3"/>
</dbReference>
<organism evidence="9 10">
    <name type="scientific">Alsobacter metallidurans</name>
    <dbReference type="NCBI Taxonomy" id="340221"/>
    <lineage>
        <taxon>Bacteria</taxon>
        <taxon>Pseudomonadati</taxon>
        <taxon>Pseudomonadota</taxon>
        <taxon>Alphaproteobacteria</taxon>
        <taxon>Hyphomicrobiales</taxon>
        <taxon>Alsobacteraceae</taxon>
        <taxon>Alsobacter</taxon>
    </lineage>
</organism>
<dbReference type="InterPro" id="IPR051310">
    <property type="entry name" value="MCP_chemotaxis"/>
</dbReference>
<dbReference type="InterPro" id="IPR003660">
    <property type="entry name" value="HAMP_dom"/>
</dbReference>
<dbReference type="Pfam" id="PF00015">
    <property type="entry name" value="MCPsignal"/>
    <property type="match status" value="1"/>
</dbReference>
<dbReference type="PANTHER" id="PTHR43531">
    <property type="entry name" value="PROTEIN ICFG"/>
    <property type="match status" value="1"/>
</dbReference>
<evidence type="ECO:0000256" key="6">
    <source>
        <dbReference type="SAM" id="Phobius"/>
    </source>
</evidence>
<dbReference type="Pfam" id="PF18947">
    <property type="entry name" value="HAMP_2"/>
    <property type="match status" value="1"/>
</dbReference>
<evidence type="ECO:0008006" key="11">
    <source>
        <dbReference type="Google" id="ProtNLM"/>
    </source>
</evidence>
<protein>
    <recommendedName>
        <fullName evidence="11">Methyl-accepting chemotaxis protein</fullName>
    </recommendedName>
</protein>
<dbReference type="GO" id="GO:0007165">
    <property type="term" value="P:signal transduction"/>
    <property type="evidence" value="ECO:0007669"/>
    <property type="project" value="UniProtKB-KW"/>
</dbReference>
<evidence type="ECO:0000259" key="7">
    <source>
        <dbReference type="PROSITE" id="PS50111"/>
    </source>
</evidence>
<dbReference type="Gene3D" id="3.30.450.20">
    <property type="entry name" value="PAS domain"/>
    <property type="match status" value="1"/>
</dbReference>
<dbReference type="AlphaFoldDB" id="A0A917MGW4"/>
<evidence type="ECO:0000313" key="9">
    <source>
        <dbReference type="EMBL" id="GGH13370.1"/>
    </source>
</evidence>
<evidence type="ECO:0000256" key="4">
    <source>
        <dbReference type="PROSITE-ProRule" id="PRU00284"/>
    </source>
</evidence>
<feature type="region of interest" description="Disordered" evidence="5">
    <location>
        <begin position="817"/>
        <end position="852"/>
    </location>
</feature>
<dbReference type="SMART" id="SM00283">
    <property type="entry name" value="MA"/>
    <property type="match status" value="1"/>
</dbReference>
<dbReference type="Gene3D" id="1.10.287.950">
    <property type="entry name" value="Methyl-accepting chemotaxis protein"/>
    <property type="match status" value="1"/>
</dbReference>
<dbReference type="GO" id="GO:0004888">
    <property type="term" value="F:transmembrane signaling receptor activity"/>
    <property type="evidence" value="ECO:0007669"/>
    <property type="project" value="InterPro"/>
</dbReference>
<comment type="subcellular location">
    <subcellularLocation>
        <location evidence="1">Membrane</location>
    </subcellularLocation>
</comment>
<evidence type="ECO:0000259" key="8">
    <source>
        <dbReference type="PROSITE" id="PS50885"/>
    </source>
</evidence>
<feature type="domain" description="Methyl-accepting transducer" evidence="7">
    <location>
        <begin position="551"/>
        <end position="780"/>
    </location>
</feature>
<dbReference type="Proteomes" id="UP000603912">
    <property type="component" value="Unassembled WGS sequence"/>
</dbReference>
<dbReference type="PROSITE" id="PS50885">
    <property type="entry name" value="HAMP"/>
    <property type="match status" value="2"/>
</dbReference>
<keyword evidence="2" id="KW-0488">Methylation</keyword>
<feature type="compositionally biased region" description="Pro residues" evidence="5">
    <location>
        <begin position="820"/>
        <end position="831"/>
    </location>
</feature>
<keyword evidence="6" id="KW-1133">Transmembrane helix</keyword>
<evidence type="ECO:0000256" key="3">
    <source>
        <dbReference type="ARBA" id="ARBA00029447"/>
    </source>
</evidence>
<keyword evidence="10" id="KW-1185">Reference proteome</keyword>
<dbReference type="InterPro" id="IPR004089">
    <property type="entry name" value="MCPsignal_dom"/>
</dbReference>
<dbReference type="EMBL" id="BMES01000001">
    <property type="protein sequence ID" value="GGH13370.1"/>
    <property type="molecule type" value="Genomic_DNA"/>
</dbReference>
<feature type="region of interest" description="Disordered" evidence="5">
    <location>
        <begin position="880"/>
        <end position="901"/>
    </location>
</feature>
<reference evidence="9" key="1">
    <citation type="journal article" date="2014" name="Int. J. Syst. Evol. Microbiol.">
        <title>Complete genome sequence of Corynebacterium casei LMG S-19264T (=DSM 44701T), isolated from a smear-ripened cheese.</title>
        <authorList>
            <consortium name="US DOE Joint Genome Institute (JGI-PGF)"/>
            <person name="Walter F."/>
            <person name="Albersmeier A."/>
            <person name="Kalinowski J."/>
            <person name="Ruckert C."/>
        </authorList>
    </citation>
    <scope>NUCLEOTIDE SEQUENCE</scope>
    <source>
        <strain evidence="9">CGMCC 1.12214</strain>
    </source>
</reference>
<dbReference type="GO" id="GO:0006935">
    <property type="term" value="P:chemotaxis"/>
    <property type="evidence" value="ECO:0007669"/>
    <property type="project" value="InterPro"/>
</dbReference>
<accession>A0A917MGW4</accession>
<evidence type="ECO:0000256" key="2">
    <source>
        <dbReference type="ARBA" id="ARBA00022481"/>
    </source>
</evidence>
<comment type="caution">
    <text evidence="9">The sequence shown here is derived from an EMBL/GenBank/DDBJ whole genome shotgun (WGS) entry which is preliminary data.</text>
</comment>
<dbReference type="PROSITE" id="PS50111">
    <property type="entry name" value="CHEMOTAXIS_TRANSDUC_2"/>
    <property type="match status" value="1"/>
</dbReference>
<feature type="compositionally biased region" description="Low complexity" evidence="5">
    <location>
        <begin position="832"/>
        <end position="848"/>
    </location>
</feature>
<proteinExistence type="inferred from homology"/>
<gene>
    <name evidence="9" type="ORF">GCM10007036_11900</name>
</gene>
<dbReference type="GO" id="GO:0005886">
    <property type="term" value="C:plasma membrane"/>
    <property type="evidence" value="ECO:0007669"/>
    <property type="project" value="TreeGrafter"/>
</dbReference>
<dbReference type="SUPFAM" id="SSF158472">
    <property type="entry name" value="HAMP domain-like"/>
    <property type="match status" value="1"/>
</dbReference>
<dbReference type="Pfam" id="PF00672">
    <property type="entry name" value="HAMP"/>
    <property type="match status" value="1"/>
</dbReference>
<keyword evidence="6" id="KW-0812">Transmembrane</keyword>
<dbReference type="PRINTS" id="PR00260">
    <property type="entry name" value="CHEMTRNSDUCR"/>
</dbReference>
<feature type="compositionally biased region" description="Low complexity" evidence="5">
    <location>
        <begin position="880"/>
        <end position="889"/>
    </location>
</feature>
<comment type="similarity">
    <text evidence="3">Belongs to the methyl-accepting chemotaxis (MCP) protein family.</text>
</comment>
<dbReference type="CDD" id="cd06225">
    <property type="entry name" value="HAMP"/>
    <property type="match status" value="1"/>
</dbReference>
<feature type="domain" description="HAMP" evidence="8">
    <location>
        <begin position="282"/>
        <end position="335"/>
    </location>
</feature>
<dbReference type="PANTHER" id="PTHR43531:SF14">
    <property type="entry name" value="METHYL-ACCEPTING CHEMOTAXIS PROTEIN I-RELATED"/>
    <property type="match status" value="1"/>
</dbReference>
<dbReference type="InterPro" id="IPR004090">
    <property type="entry name" value="Chemotax_Me-accpt_rcpt"/>
</dbReference>
<feature type="transmembrane region" description="Helical" evidence="6">
    <location>
        <begin position="21"/>
        <end position="40"/>
    </location>
</feature>
<sequence>MIVTNMSWANWVRDMTIGKKIVLIMVILAIPFAAMTYLFGNQVQKDIKFAETERAGLKAIEPLWASLLVEAGKGASSASGVEARVNARGAIQRSADAYNLSLDPDLDSYYVTDFAVTRLPLLLDAASELLGIADHLKAGQGGVSEAGDFKYAMRTLTVQNGAIQDNLQAAVKGNSDGSVQKTVAPVIERLGTRIAATAALGQQVLLALEAGKPVPASARDSLVEEVRQTMRAVEATWSVSVQSADQLIAKRIANAIADASWKLSLAGLCVLLAVAAAVIVVRSIQRPIGDIVGVIRAFQAGNYSVPLGHTAAKNEVGEIARALKHLQGLGESQQLTLAAMNGSPTMMMITDPAEHIVYISQSLQQLLYSMESVFRQAQPDFSVDRLVGQHIDAYRRNANLKREMISDDGQRRKVRYDIAGHVILVDMSYIMSLSGERIGHTLEWRDMTAELAAETEVAAVVAAAAQGDFSKRMSTENKSGFVREIAGGLNGVSETVETAVREFASVMAAVADGDLTRSVAGRYEGDFGDLQRSINDTVERLAETVGTIQTTSIDVTSAAGEINSGANDLSRRTEDQAASLEQTAATAEQLAASVKAAAQSSRQAVEMAENAMQVAQTGGAIVTQAVEAMTRIEQASQKITDITSVIDDIAFQTNLLALNAAVEAARAGEAGKGFAVVASEVRTLAQRSSEAAKDITGLIGSSTQEISEGVKLVRSAGDVLGQIVGASQKVAGTVSEISAATSEQASGIDEMSQAVAHLDEMTQQNAALAEESAASAVSLNGQIEKLNDLVASFRIRQDVRGAQRVSAGGGASYAALAAPSRPPAKPAPAAPRKPAASWAAKPAAASPKVGEPERLRRLAAEAFGGGAASAAKLAPAKAASLARPASAKASTDKAAGGWEEF</sequence>
<keyword evidence="4" id="KW-0807">Transducer</keyword>
<evidence type="ECO:0000256" key="1">
    <source>
        <dbReference type="ARBA" id="ARBA00004370"/>
    </source>
</evidence>
<keyword evidence="6" id="KW-0472">Membrane</keyword>
<evidence type="ECO:0000313" key="10">
    <source>
        <dbReference type="Proteomes" id="UP000603912"/>
    </source>
</evidence>
<dbReference type="Gene3D" id="6.10.340.10">
    <property type="match status" value="1"/>
</dbReference>
<name>A0A917MGW4_9HYPH</name>
<dbReference type="FunFam" id="1.10.287.950:FF:000001">
    <property type="entry name" value="Methyl-accepting chemotaxis sensory transducer"/>
    <property type="match status" value="1"/>
</dbReference>